<keyword evidence="3" id="KW-0808">Transferase</keyword>
<dbReference type="InterPro" id="IPR007046">
    <property type="entry name" value="RNA_pol_sigma_54_core-bd"/>
</dbReference>
<evidence type="ECO:0000256" key="4">
    <source>
        <dbReference type="ARBA" id="ARBA00022695"/>
    </source>
</evidence>
<evidence type="ECO:0000259" key="10">
    <source>
        <dbReference type="Pfam" id="PF04552"/>
    </source>
</evidence>
<evidence type="ECO:0000313" key="12">
    <source>
        <dbReference type="EMBL" id="WPJ96532.1"/>
    </source>
</evidence>
<evidence type="ECO:0000256" key="2">
    <source>
        <dbReference type="ARBA" id="ARBA00022478"/>
    </source>
</evidence>
<dbReference type="RefSeq" id="WP_319833391.1">
    <property type="nucleotide sequence ID" value="NZ_CP138858.1"/>
</dbReference>
<dbReference type="PRINTS" id="PR00045">
    <property type="entry name" value="SIGMA54FCT"/>
</dbReference>
<dbReference type="Gene3D" id="1.10.10.1330">
    <property type="entry name" value="RNA polymerase sigma-54 factor, core-binding domain"/>
    <property type="match status" value="1"/>
</dbReference>
<gene>
    <name evidence="12" type="primary">rpoN</name>
    <name evidence="12" type="ORF">SH580_02290</name>
</gene>
<keyword evidence="13" id="KW-1185">Reference proteome</keyword>
<dbReference type="Pfam" id="PF00309">
    <property type="entry name" value="Sigma54_AID"/>
    <property type="match status" value="1"/>
</dbReference>
<feature type="compositionally biased region" description="Basic and acidic residues" evidence="9">
    <location>
        <begin position="60"/>
        <end position="71"/>
    </location>
</feature>
<keyword evidence="6" id="KW-0731">Sigma factor</keyword>
<name>A0ABZ0RNR8_9BACT</name>
<dbReference type="Proteomes" id="UP001324993">
    <property type="component" value="Chromosome"/>
</dbReference>
<protein>
    <submittedName>
        <fullName evidence="12">RNA polymerase factor sigma-54</fullName>
    </submittedName>
</protein>
<keyword evidence="4" id="KW-0548">Nucleotidyltransferase</keyword>
<dbReference type="Pfam" id="PF04963">
    <property type="entry name" value="Sigma54_CBD"/>
    <property type="match status" value="1"/>
</dbReference>
<evidence type="ECO:0000256" key="5">
    <source>
        <dbReference type="ARBA" id="ARBA00023015"/>
    </source>
</evidence>
<proteinExistence type="inferred from homology"/>
<keyword evidence="7" id="KW-0238">DNA-binding</keyword>
<dbReference type="PIRSF" id="PIRSF000774">
    <property type="entry name" value="RpoN"/>
    <property type="match status" value="1"/>
</dbReference>
<dbReference type="PANTHER" id="PTHR32248">
    <property type="entry name" value="RNA POLYMERASE SIGMA-54 FACTOR"/>
    <property type="match status" value="1"/>
</dbReference>
<dbReference type="Gene3D" id="1.10.10.60">
    <property type="entry name" value="Homeodomain-like"/>
    <property type="match status" value="1"/>
</dbReference>
<feature type="domain" description="RNA polymerase sigma factor 54 core-binding" evidence="11">
    <location>
        <begin position="121"/>
        <end position="307"/>
    </location>
</feature>
<feature type="region of interest" description="Disordered" evidence="9">
    <location>
        <begin position="60"/>
        <end position="80"/>
    </location>
</feature>
<dbReference type="PANTHER" id="PTHR32248:SF4">
    <property type="entry name" value="RNA POLYMERASE SIGMA-54 FACTOR"/>
    <property type="match status" value="1"/>
</dbReference>
<dbReference type="InterPro" id="IPR007634">
    <property type="entry name" value="RNA_pol_sigma_54_DNA-bd"/>
</dbReference>
<organism evidence="12 13">
    <name type="scientific">Coraliomargarita algicola</name>
    <dbReference type="NCBI Taxonomy" id="3092156"/>
    <lineage>
        <taxon>Bacteria</taxon>
        <taxon>Pseudomonadati</taxon>
        <taxon>Verrucomicrobiota</taxon>
        <taxon>Opitutia</taxon>
        <taxon>Puniceicoccales</taxon>
        <taxon>Coraliomargaritaceae</taxon>
        <taxon>Coraliomargarita</taxon>
    </lineage>
</organism>
<evidence type="ECO:0000313" key="13">
    <source>
        <dbReference type="Proteomes" id="UP001324993"/>
    </source>
</evidence>
<evidence type="ECO:0000256" key="1">
    <source>
        <dbReference type="ARBA" id="ARBA00008798"/>
    </source>
</evidence>
<evidence type="ECO:0000256" key="9">
    <source>
        <dbReference type="SAM" id="MobiDB-lite"/>
    </source>
</evidence>
<dbReference type="PROSITE" id="PS50044">
    <property type="entry name" value="SIGMA54_3"/>
    <property type="match status" value="1"/>
</dbReference>
<evidence type="ECO:0000256" key="7">
    <source>
        <dbReference type="ARBA" id="ARBA00023125"/>
    </source>
</evidence>
<reference evidence="12 13" key="1">
    <citation type="submission" date="2023-11" db="EMBL/GenBank/DDBJ databases">
        <title>Coraliomargarita sp. nov., isolated from marine algae.</title>
        <authorList>
            <person name="Lee J.K."/>
            <person name="Baek J.H."/>
            <person name="Kim J.M."/>
            <person name="Choi D.G."/>
            <person name="Jeon C.O."/>
        </authorList>
    </citation>
    <scope>NUCLEOTIDE SEQUENCE [LARGE SCALE GENOMIC DNA]</scope>
    <source>
        <strain evidence="12 13">J2-16</strain>
    </source>
</reference>
<evidence type="ECO:0000256" key="8">
    <source>
        <dbReference type="ARBA" id="ARBA00023163"/>
    </source>
</evidence>
<dbReference type="NCBIfam" id="TIGR02395">
    <property type="entry name" value="rpoN_sigma"/>
    <property type="match status" value="1"/>
</dbReference>
<keyword evidence="8" id="KW-0804">Transcription</keyword>
<accession>A0ABZ0RNR8</accession>
<evidence type="ECO:0000256" key="6">
    <source>
        <dbReference type="ARBA" id="ARBA00023082"/>
    </source>
</evidence>
<feature type="domain" description="RNA polymerase sigma factor 54 DNA-binding" evidence="10">
    <location>
        <begin position="323"/>
        <end position="480"/>
    </location>
</feature>
<evidence type="ECO:0000256" key="3">
    <source>
        <dbReference type="ARBA" id="ARBA00022679"/>
    </source>
</evidence>
<dbReference type="InterPro" id="IPR000394">
    <property type="entry name" value="RNA_pol_sigma_54"/>
</dbReference>
<dbReference type="EMBL" id="CP138858">
    <property type="protein sequence ID" value="WPJ96532.1"/>
    <property type="molecule type" value="Genomic_DNA"/>
</dbReference>
<keyword evidence="5" id="KW-0805">Transcription regulation</keyword>
<evidence type="ECO:0000259" key="11">
    <source>
        <dbReference type="Pfam" id="PF04963"/>
    </source>
</evidence>
<dbReference type="Pfam" id="PF04552">
    <property type="entry name" value="Sigma54_DBD"/>
    <property type="match status" value="1"/>
</dbReference>
<feature type="region of interest" description="Disordered" evidence="9">
    <location>
        <begin position="92"/>
        <end position="114"/>
    </location>
</feature>
<keyword evidence="2" id="KW-0240">DNA-directed RNA polymerase</keyword>
<comment type="similarity">
    <text evidence="1">Belongs to the sigma-54 factor family.</text>
</comment>
<dbReference type="PROSITE" id="PS00718">
    <property type="entry name" value="SIGMA54_2"/>
    <property type="match status" value="1"/>
</dbReference>
<sequence>MSSQGFQQVQKQTQSLVLAPQLRNSLKILQAPAVELRTSILEELQANPLLEELPIDSISVEEHRESNNENEREADEELDFNAEDFSALEKMSEEMREHYSQENNAQSHTSEDDERRDFFLNSLTENVSLQQHLIGQAELTDCSEQELEALLYLIGSLDDNGYLTETISNIALTTRIPYGTVTSAAATLKTFDPPGIGTENLEDCLATQLELRGRGDSLAAKILREHFDLLVRRRVPELKRKTGANPEDIQDAIEEISTLEPAPGKRFSPDSNSVIQPDVTVYQDEYDEWQVVLNSDYIPRLRISNTYKEMLAKGTLSKQEKEFMLERMRSGKFLINSIEQRQQTIERITREILKFQNEFFEVGVSKLRPLTMNTIAETVGVHETTVSRAIANKYIRTPHGVFAFKYFFTPGYKAGNGESVSNKTIKDMISQIIEEESPAKPFSDQKIVDKLKAKDIKIARRTVAKYREELGILPTNLRRRYD</sequence>
<dbReference type="InterPro" id="IPR038709">
    <property type="entry name" value="RpoN_core-bd_sf"/>
</dbReference>